<organism evidence="1 2">
    <name type="scientific">Dyella marensis</name>
    <dbReference type="NCBI Taxonomy" id="500610"/>
    <lineage>
        <taxon>Bacteria</taxon>
        <taxon>Pseudomonadati</taxon>
        <taxon>Pseudomonadota</taxon>
        <taxon>Gammaproteobacteria</taxon>
        <taxon>Lysobacterales</taxon>
        <taxon>Rhodanobacteraceae</taxon>
        <taxon>Dyella</taxon>
    </lineage>
</organism>
<evidence type="ECO:0000313" key="1">
    <source>
        <dbReference type="EMBL" id="SFF18033.1"/>
    </source>
</evidence>
<evidence type="ECO:0000313" key="2">
    <source>
        <dbReference type="Proteomes" id="UP000199477"/>
    </source>
</evidence>
<dbReference type="EMBL" id="FONH01000009">
    <property type="protein sequence ID" value="SFF18033.1"/>
    <property type="molecule type" value="Genomic_DNA"/>
</dbReference>
<dbReference type="RefSeq" id="WP_026634641.1">
    <property type="nucleotide sequence ID" value="NZ_FONH01000009.1"/>
</dbReference>
<accession>A0A1I2GLD6</accession>
<dbReference type="STRING" id="500610.SAMN02799615_02680"/>
<protein>
    <submittedName>
        <fullName evidence="1">Uncharacterized protein</fullName>
    </submittedName>
</protein>
<dbReference type="AlphaFoldDB" id="A0A1I2GLD6"/>
<dbReference type="Proteomes" id="UP000199477">
    <property type="component" value="Unassembled WGS sequence"/>
</dbReference>
<gene>
    <name evidence="1" type="ORF">SAMN02799615_02680</name>
</gene>
<name>A0A1I2GLD6_9GAMM</name>
<proteinExistence type="predicted"/>
<reference evidence="2" key="1">
    <citation type="submission" date="2016-10" db="EMBL/GenBank/DDBJ databases">
        <authorList>
            <person name="Varghese N."/>
            <person name="Submissions S."/>
        </authorList>
    </citation>
    <scope>NUCLEOTIDE SEQUENCE [LARGE SCALE GENOMIC DNA]</scope>
    <source>
        <strain evidence="2">UNC178MFTsu3.1</strain>
    </source>
</reference>
<sequence>MSLFKHLRAVREARERVADARQALAEPAGALLARGRQHPLGTVSVAAGLGFVLGQLNVHPLRIPGLGALLNGTVAELVAQGVRLVAEFSEGGFDPS</sequence>
<keyword evidence="2" id="KW-1185">Reference proteome</keyword>